<feature type="compositionally biased region" description="Acidic residues" evidence="1">
    <location>
        <begin position="42"/>
        <end position="68"/>
    </location>
</feature>
<name>A0AB39HVK4_9BACI</name>
<proteinExistence type="predicted"/>
<evidence type="ECO:0008006" key="4">
    <source>
        <dbReference type="Google" id="ProtNLM"/>
    </source>
</evidence>
<evidence type="ECO:0000256" key="1">
    <source>
        <dbReference type="SAM" id="MobiDB-lite"/>
    </source>
</evidence>
<evidence type="ECO:0000256" key="2">
    <source>
        <dbReference type="SAM" id="SignalP"/>
    </source>
</evidence>
<feature type="region of interest" description="Disordered" evidence="1">
    <location>
        <begin position="24"/>
        <end position="74"/>
    </location>
</feature>
<gene>
    <name evidence="3" type="ORF">AB4Y30_08485</name>
</gene>
<dbReference type="PROSITE" id="PS51257">
    <property type="entry name" value="PROKAR_LIPOPROTEIN"/>
    <property type="match status" value="1"/>
</dbReference>
<feature type="chain" id="PRO_5044347551" description="DUF4352 domain-containing protein" evidence="2">
    <location>
        <begin position="20"/>
        <end position="189"/>
    </location>
</feature>
<accession>A0AB39HVK4</accession>
<dbReference type="AlphaFoldDB" id="A0AB39HVK4"/>
<organism evidence="3">
    <name type="scientific">Ornithinibacillus sp. 4-3</name>
    <dbReference type="NCBI Taxonomy" id="3231488"/>
    <lineage>
        <taxon>Bacteria</taxon>
        <taxon>Bacillati</taxon>
        <taxon>Bacillota</taxon>
        <taxon>Bacilli</taxon>
        <taxon>Bacillales</taxon>
        <taxon>Bacillaceae</taxon>
        <taxon>Ornithinibacillus</taxon>
    </lineage>
</organism>
<keyword evidence="2" id="KW-0732">Signal</keyword>
<evidence type="ECO:0000313" key="3">
    <source>
        <dbReference type="EMBL" id="XDK34373.1"/>
    </source>
</evidence>
<dbReference type="RefSeq" id="WP_368655045.1">
    <property type="nucleotide sequence ID" value="NZ_CP162599.1"/>
</dbReference>
<feature type="signal peptide" evidence="2">
    <location>
        <begin position="1"/>
        <end position="19"/>
    </location>
</feature>
<reference evidence="3" key="1">
    <citation type="submission" date="2024-07" db="EMBL/GenBank/DDBJ databases">
        <title>Halotolerant mesophilic bacterium Ornithinibacillus sp. 4-3, sp. nov., isolated from soil.</title>
        <authorList>
            <person name="Sidarenka A.V."/>
            <person name="Guliayeva D.E."/>
            <person name="Leanovich S.I."/>
            <person name="Hileuskaya K.S."/>
            <person name="Akhremchuk A.E."/>
            <person name="Sikolenko M.A."/>
            <person name="Valentovich L.N."/>
        </authorList>
    </citation>
    <scope>NUCLEOTIDE SEQUENCE</scope>
    <source>
        <strain evidence="3">4-3</strain>
    </source>
</reference>
<sequence>MKKVLFLLFALVLAGFLVACGDESEEKEIENVNSEGEKQAEQDDADAEQDEADKDSEEATDEGSEDTESTTYDEVLLDDENAKVTLKSIEKVSDDIFGDEYQVKMEIENKLDQTIEVQSREASIDGFMVDDMVIFSETVAGGKKSNAELSIMAFDDELPEMNENLEFTLVVLDDGFMDITSANVNIDIK</sequence>
<dbReference type="EMBL" id="CP162599">
    <property type="protein sequence ID" value="XDK34373.1"/>
    <property type="molecule type" value="Genomic_DNA"/>
</dbReference>
<protein>
    <recommendedName>
        <fullName evidence="4">DUF4352 domain-containing protein</fullName>
    </recommendedName>
</protein>